<dbReference type="SUPFAM" id="SSF53335">
    <property type="entry name" value="S-adenosyl-L-methionine-dependent methyltransferases"/>
    <property type="match status" value="1"/>
</dbReference>
<dbReference type="PANTHER" id="PTHR32183">
    <property type="match status" value="1"/>
</dbReference>
<proteinExistence type="predicted"/>
<keyword evidence="3" id="KW-0808">Transferase</keyword>
<dbReference type="InterPro" id="IPR036163">
    <property type="entry name" value="HMA_dom_sf"/>
</dbReference>
<dbReference type="InterPro" id="IPR008854">
    <property type="entry name" value="TPMT"/>
</dbReference>
<gene>
    <name evidence="5" type="ORF">AB3G34_08805</name>
</gene>
<dbReference type="GO" id="GO:0032259">
    <property type="term" value="P:methylation"/>
    <property type="evidence" value="ECO:0007669"/>
    <property type="project" value="UniProtKB-KW"/>
</dbReference>
<protein>
    <submittedName>
        <fullName evidence="5">Methyltransferase domain-containing protein</fullName>
    </submittedName>
</protein>
<dbReference type="RefSeq" id="WP_369752175.1">
    <property type="nucleotide sequence ID" value="NZ_CP165625.1"/>
</dbReference>
<evidence type="ECO:0000313" key="5">
    <source>
        <dbReference type="EMBL" id="XDU93991.1"/>
    </source>
</evidence>
<evidence type="ECO:0000256" key="1">
    <source>
        <dbReference type="ARBA" id="ARBA00022553"/>
    </source>
</evidence>
<sequence>MNTIKNTSKSTDSCCVVSCDRPLDQDYWDAQYKAKTTGWDIGQVSPPIKEYVDTLENKNSSILIPGCGNTYEAEYLLQAGFTNITVIDIAPTLVQELKQKFENNSNIKIIQGDFFEHKGTYDLILEQTFFCALPPTMRQKYVWKMHQLLAHNGIIAGLLFNRTFEVSPPFGGSKEEYELLFKNAFDFLKMDVAPNSIAPRANSELFIEFKKNNKVKVNLYEFKGITCSGCMNTVTTQFKDLNGVENVSMSTNFAEVLIVSKNEIPVSQLQEIVSYDEKYSIIKI</sequence>
<dbReference type="CDD" id="cd00371">
    <property type="entry name" value="HMA"/>
    <property type="match status" value="1"/>
</dbReference>
<dbReference type="GO" id="GO:0046872">
    <property type="term" value="F:metal ion binding"/>
    <property type="evidence" value="ECO:0007669"/>
    <property type="project" value="InterPro"/>
</dbReference>
<accession>A0AB39VZI2</accession>
<dbReference type="SUPFAM" id="SSF55008">
    <property type="entry name" value="HMA, heavy metal-associated domain"/>
    <property type="match status" value="1"/>
</dbReference>
<dbReference type="InterPro" id="IPR029063">
    <property type="entry name" value="SAM-dependent_MTases_sf"/>
</dbReference>
<dbReference type="AlphaFoldDB" id="A0AB39VZI2"/>
<keyword evidence="4" id="KW-0949">S-adenosyl-L-methionine</keyword>
<keyword evidence="1" id="KW-0597">Phosphoprotein</keyword>
<evidence type="ECO:0000256" key="3">
    <source>
        <dbReference type="ARBA" id="ARBA00022679"/>
    </source>
</evidence>
<name>A0AB39VZI2_9FLAO</name>
<keyword evidence="2 5" id="KW-0489">Methyltransferase</keyword>
<dbReference type="GO" id="GO:0008757">
    <property type="term" value="F:S-adenosylmethionine-dependent methyltransferase activity"/>
    <property type="evidence" value="ECO:0007669"/>
    <property type="project" value="InterPro"/>
</dbReference>
<reference evidence="5" key="1">
    <citation type="submission" date="2024-07" db="EMBL/GenBank/DDBJ databases">
        <authorList>
            <person name="Biller S.J."/>
        </authorList>
    </citation>
    <scope>NUCLEOTIDE SEQUENCE</scope>
    <source>
        <strain evidence="5">WC2409</strain>
    </source>
</reference>
<dbReference type="PROSITE" id="PS51585">
    <property type="entry name" value="SAM_MT_TPMT"/>
    <property type="match status" value="1"/>
</dbReference>
<dbReference type="Gene3D" id="3.40.50.150">
    <property type="entry name" value="Vaccinia Virus protein VP39"/>
    <property type="match status" value="1"/>
</dbReference>
<organism evidence="5">
    <name type="scientific">Flavobacterium sp. WC2409</name>
    <dbReference type="NCBI Taxonomy" id="3234139"/>
    <lineage>
        <taxon>Bacteria</taxon>
        <taxon>Pseudomonadati</taxon>
        <taxon>Bacteroidota</taxon>
        <taxon>Flavobacteriia</taxon>
        <taxon>Flavobacteriales</taxon>
        <taxon>Flavobacteriaceae</taxon>
        <taxon>Flavobacterium</taxon>
    </lineage>
</organism>
<evidence type="ECO:0000256" key="4">
    <source>
        <dbReference type="ARBA" id="ARBA00022691"/>
    </source>
</evidence>
<evidence type="ECO:0000256" key="2">
    <source>
        <dbReference type="ARBA" id="ARBA00022603"/>
    </source>
</evidence>
<dbReference type="EMBL" id="CP165625">
    <property type="protein sequence ID" value="XDU93991.1"/>
    <property type="molecule type" value="Genomic_DNA"/>
</dbReference>
<dbReference type="InterPro" id="IPR006121">
    <property type="entry name" value="HMA_dom"/>
</dbReference>
<dbReference type="CDD" id="cd02440">
    <property type="entry name" value="AdoMet_MTases"/>
    <property type="match status" value="1"/>
</dbReference>
<dbReference type="Gene3D" id="3.30.70.100">
    <property type="match status" value="1"/>
</dbReference>
<dbReference type="PANTHER" id="PTHR32183:SF11">
    <property type="entry name" value="THIOL METHYLTRANSFERASE 2-RELATED"/>
    <property type="match status" value="1"/>
</dbReference>
<dbReference type="Pfam" id="PF05724">
    <property type="entry name" value="TPMT"/>
    <property type="match status" value="1"/>
</dbReference>